<dbReference type="Pfam" id="PF13087">
    <property type="entry name" value="AAA_12"/>
    <property type="match status" value="1"/>
</dbReference>
<proteinExistence type="inferred from homology"/>
<dbReference type="SUPFAM" id="SSF57667">
    <property type="entry name" value="beta-beta-alpha zinc fingers"/>
    <property type="match status" value="1"/>
</dbReference>
<keyword evidence="4" id="KW-0963">Cytoplasm</keyword>
<dbReference type="InterPro" id="IPR027417">
    <property type="entry name" value="P-loop_NTPase"/>
</dbReference>
<evidence type="ECO:0000256" key="9">
    <source>
        <dbReference type="ARBA" id="ARBA00022884"/>
    </source>
</evidence>
<protein>
    <recommendedName>
        <fullName evidence="3">RNA helicase</fullName>
        <ecNumber evidence="3">3.6.4.13</ecNumber>
    </recommendedName>
</protein>
<dbReference type="GO" id="GO:0031047">
    <property type="term" value="P:regulatory ncRNA-mediated gene silencing"/>
    <property type="evidence" value="ECO:0007669"/>
    <property type="project" value="UniProtKB-KW"/>
</dbReference>
<dbReference type="EC" id="3.6.4.13" evidence="3"/>
<evidence type="ECO:0000259" key="12">
    <source>
        <dbReference type="SMART" id="SM00451"/>
    </source>
</evidence>
<dbReference type="SUPFAM" id="SSF52540">
    <property type="entry name" value="P-loop containing nucleoside triphosphate hydrolases"/>
    <property type="match status" value="1"/>
</dbReference>
<dbReference type="SMART" id="SM00451">
    <property type="entry name" value="ZnF_U1"/>
    <property type="match status" value="3"/>
</dbReference>
<feature type="domain" description="U1-type" evidence="12">
    <location>
        <begin position="29"/>
        <end position="63"/>
    </location>
</feature>
<dbReference type="EMBL" id="MNAD01001066">
    <property type="protein sequence ID" value="OJT08299.1"/>
    <property type="molecule type" value="Genomic_DNA"/>
</dbReference>
<dbReference type="InterPro" id="IPR026122">
    <property type="entry name" value="MOV-10/SDE3_DEXXQ/H-box"/>
</dbReference>
<dbReference type="Gene3D" id="3.40.50.300">
    <property type="entry name" value="P-loop containing nucleotide triphosphate hydrolases"/>
    <property type="match status" value="2"/>
</dbReference>
<dbReference type="STRING" id="154538.A0A1M2VL23"/>
<keyword evidence="14" id="KW-1185">Reference proteome</keyword>
<evidence type="ECO:0000313" key="13">
    <source>
        <dbReference type="EMBL" id="OJT08299.1"/>
    </source>
</evidence>
<dbReference type="OrthoDB" id="6513042at2759"/>
<keyword evidence="7" id="KW-0347">Helicase</keyword>
<dbReference type="InterPro" id="IPR047187">
    <property type="entry name" value="SF1_C_Upf1"/>
</dbReference>
<dbReference type="Proteomes" id="UP000184267">
    <property type="component" value="Unassembled WGS sequence"/>
</dbReference>
<dbReference type="Gene3D" id="3.30.160.60">
    <property type="entry name" value="Classic Zinc Finger"/>
    <property type="match status" value="1"/>
</dbReference>
<organism evidence="13 14">
    <name type="scientific">Trametes pubescens</name>
    <name type="common">White-rot fungus</name>
    <dbReference type="NCBI Taxonomy" id="154538"/>
    <lineage>
        <taxon>Eukaryota</taxon>
        <taxon>Fungi</taxon>
        <taxon>Dikarya</taxon>
        <taxon>Basidiomycota</taxon>
        <taxon>Agaricomycotina</taxon>
        <taxon>Agaricomycetes</taxon>
        <taxon>Polyporales</taxon>
        <taxon>Polyporaceae</taxon>
        <taxon>Trametes</taxon>
    </lineage>
</organism>
<evidence type="ECO:0000256" key="4">
    <source>
        <dbReference type="ARBA" id="ARBA00022490"/>
    </source>
</evidence>
<name>A0A1M2VL23_TRAPU</name>
<evidence type="ECO:0000256" key="2">
    <source>
        <dbReference type="ARBA" id="ARBA00005601"/>
    </source>
</evidence>
<dbReference type="GO" id="GO:0003723">
    <property type="term" value="F:RNA binding"/>
    <property type="evidence" value="ECO:0007669"/>
    <property type="project" value="UniProtKB-KW"/>
</dbReference>
<keyword evidence="6" id="KW-0378">Hydrolase</keyword>
<evidence type="ECO:0000256" key="6">
    <source>
        <dbReference type="ARBA" id="ARBA00022801"/>
    </source>
</evidence>
<dbReference type="PANTHER" id="PTHR45418:SF1">
    <property type="entry name" value="CANCER_TESTIS ANTIGEN 55"/>
    <property type="match status" value="1"/>
</dbReference>
<evidence type="ECO:0000256" key="8">
    <source>
        <dbReference type="ARBA" id="ARBA00022840"/>
    </source>
</evidence>
<dbReference type="Pfam" id="PF13604">
    <property type="entry name" value="AAA_30"/>
    <property type="match status" value="1"/>
</dbReference>
<dbReference type="GO" id="GO:0005524">
    <property type="term" value="F:ATP binding"/>
    <property type="evidence" value="ECO:0007669"/>
    <property type="project" value="UniProtKB-KW"/>
</dbReference>
<dbReference type="AlphaFoldDB" id="A0A1M2VL23"/>
<dbReference type="CDD" id="cd18808">
    <property type="entry name" value="SF1_C_Upf1"/>
    <property type="match status" value="1"/>
</dbReference>
<comment type="catalytic activity">
    <reaction evidence="11">
        <text>ATP + H2O = ADP + phosphate + H(+)</text>
        <dbReference type="Rhea" id="RHEA:13065"/>
        <dbReference type="ChEBI" id="CHEBI:15377"/>
        <dbReference type="ChEBI" id="CHEBI:15378"/>
        <dbReference type="ChEBI" id="CHEBI:30616"/>
        <dbReference type="ChEBI" id="CHEBI:43474"/>
        <dbReference type="ChEBI" id="CHEBI:456216"/>
        <dbReference type="EC" id="3.6.4.13"/>
    </reaction>
</comment>
<evidence type="ECO:0000256" key="11">
    <source>
        <dbReference type="ARBA" id="ARBA00047984"/>
    </source>
</evidence>
<dbReference type="FunFam" id="3.40.50.300:FF:000608">
    <property type="entry name" value="Mov10 RISC complex RNA helicase"/>
    <property type="match status" value="1"/>
</dbReference>
<dbReference type="Pfam" id="PF21634">
    <property type="entry name" value="MOV-10_beta-barrel"/>
    <property type="match status" value="1"/>
</dbReference>
<keyword evidence="10" id="KW-0943">RNA-mediated gene silencing</keyword>
<comment type="subcellular location">
    <subcellularLocation>
        <location evidence="1">Cytoplasm</location>
        <location evidence="1">Cytoplasmic ribonucleoprotein granule</location>
    </subcellularLocation>
</comment>
<comment type="similarity">
    <text evidence="2">Belongs to the DNA2/NAM7 helicase family. SDE3 subfamily.</text>
</comment>
<evidence type="ECO:0000256" key="7">
    <source>
        <dbReference type="ARBA" id="ARBA00022806"/>
    </source>
</evidence>
<sequence length="993" mass="109796">MAAQRELQRLCPDQLFRGGCSTPQCPLAHGARFCDICSVVCTSEKIYSTHARGKRHRSVVALGSKLFLLCQICNTRLSGEGTWIEHVNSIDHQSKAQAAGKSPAVYPRDPSNPGAIYCLVCKRSIIANQWTPHTRSEAHQRLQRNVLYRTRFEQAEQGQHGVSISHLDGGLDLGIITVEESTRGLQRQLTISLDASAPPVSISSVTTLSGTPNKPSSFSASAPKIGKKLVAGSSATINLTFRQAFRGRSEGRLEVKFKILSTQATFIIYRNLRAVVGNAADHEILRPAAPYVRRGRAQWKHGGTVVEGERPPALEAVQWAKKLPPSLIPSNLADILSNDNTREVLNQVRAQLPAFVNATHGQWFRVLLWVEESRMVEDLHAYDIEGAQFTKEGNLYTLPVPGLSEKRPSVVTGDTILAQIGGEGHTHKGFVHLVRRDDIRVSFNASFKVGARYTVRFQYNRTPIRRQHQALLASSAASQRLLFPIPGFEGLAQAITPTQYPVTLYNTQIATNAAQLQAVKSILQLRTGAAPFIVFGPPGTGKTVTMVEAIRQILRRQPNARILACAPSNSAADLLAQRLEALSTSELFRCNAVFRDRQSLPEDLVPYAFQRNNLFTLPPVPVLQAYKVIVTTCGNASFAYNIGMSDGHFTHIFVDEAGQGSEPEVLTAIKTVATVGTHVVLSGDPKQLGPVIRSSVARELGLGKSYLERLMEMSVYDSQTGRGRSFVKLVNNFRSHQAILDYPNEQFYNNELQVCGAATTINALLGSPVLVNSRWPVVFHYISGENERESTSPSYFNIDEATEVVDYIKKLLKDRQHPVRAEDIGIITPYYAQVRKIRLLLRKEHIEGAKVGSVEEFQGQERKVIIVSTVRSTRDLLSYDAKFTLGFVSNPRRFNVAITRAQALLVVIGDASVLSIDPLWRAFMNYVHLHNGWRGDAPTWDTNAPVQMGGNYAEEIRDAAAADMEAFMARLGLDDYDDAEGQANMERPFQEAE</sequence>
<dbReference type="InterPro" id="IPR003604">
    <property type="entry name" value="Matrin/U1-like-C_Znf_C2H2"/>
</dbReference>
<gene>
    <name evidence="13" type="ORF">TRAPUB_838</name>
</gene>
<dbReference type="InterPro" id="IPR036236">
    <property type="entry name" value="Znf_C2H2_sf"/>
</dbReference>
<evidence type="ECO:0000313" key="14">
    <source>
        <dbReference type="Proteomes" id="UP000184267"/>
    </source>
</evidence>
<dbReference type="CDD" id="cd18038">
    <property type="entry name" value="DEXXQc_Helz-like"/>
    <property type="match status" value="1"/>
</dbReference>
<dbReference type="InterPro" id="IPR049080">
    <property type="entry name" value="MOV-10-like_beta-barrel"/>
</dbReference>
<dbReference type="GO" id="GO:0016787">
    <property type="term" value="F:hydrolase activity"/>
    <property type="evidence" value="ECO:0007669"/>
    <property type="project" value="UniProtKB-KW"/>
</dbReference>
<dbReference type="InterPro" id="IPR041679">
    <property type="entry name" value="DNA2/NAM7-like_C"/>
</dbReference>
<keyword evidence="5" id="KW-0547">Nucleotide-binding</keyword>
<dbReference type="GO" id="GO:0036464">
    <property type="term" value="C:cytoplasmic ribonucleoprotein granule"/>
    <property type="evidence" value="ECO:0007669"/>
    <property type="project" value="UniProtKB-SubCell"/>
</dbReference>
<feature type="domain" description="U1-type" evidence="12">
    <location>
        <begin position="65"/>
        <end position="99"/>
    </location>
</feature>
<evidence type="ECO:0000256" key="10">
    <source>
        <dbReference type="ARBA" id="ARBA00023158"/>
    </source>
</evidence>
<dbReference type="GO" id="GO:0032574">
    <property type="term" value="F:5'-3' RNA helicase activity"/>
    <property type="evidence" value="ECO:0007669"/>
    <property type="project" value="InterPro"/>
</dbReference>
<comment type="caution">
    <text evidence="13">The sequence shown here is derived from an EMBL/GenBank/DDBJ whole genome shotgun (WGS) entry which is preliminary data.</text>
</comment>
<keyword evidence="9" id="KW-0694">RNA-binding</keyword>
<dbReference type="InterPro" id="IPR013087">
    <property type="entry name" value="Znf_C2H2_type"/>
</dbReference>
<reference evidence="13 14" key="1">
    <citation type="submission" date="2016-10" db="EMBL/GenBank/DDBJ databases">
        <title>Genome sequence of the basidiomycete white-rot fungus Trametes pubescens.</title>
        <authorList>
            <person name="Makela M.R."/>
            <person name="Granchi Z."/>
            <person name="Peng M."/>
            <person name="De Vries R.P."/>
            <person name="Grigoriev I."/>
            <person name="Riley R."/>
            <person name="Hilden K."/>
        </authorList>
    </citation>
    <scope>NUCLEOTIDE SEQUENCE [LARGE SCALE GENOMIC DNA]</scope>
    <source>
        <strain evidence="13 14">FBCC735</strain>
    </source>
</reference>
<accession>A0A1M2VL23</accession>
<evidence type="ECO:0000256" key="3">
    <source>
        <dbReference type="ARBA" id="ARBA00012552"/>
    </source>
</evidence>
<keyword evidence="8" id="KW-0067">ATP-binding</keyword>
<feature type="domain" description="U1-type" evidence="12">
    <location>
        <begin position="113"/>
        <end position="146"/>
    </location>
</feature>
<dbReference type="GO" id="GO:0008270">
    <property type="term" value="F:zinc ion binding"/>
    <property type="evidence" value="ECO:0007669"/>
    <property type="project" value="InterPro"/>
</dbReference>
<dbReference type="PANTHER" id="PTHR45418">
    <property type="entry name" value="CANCER/TESTIS ANTIGEN 55"/>
    <property type="match status" value="1"/>
</dbReference>
<evidence type="ECO:0000256" key="5">
    <source>
        <dbReference type="ARBA" id="ARBA00022741"/>
    </source>
</evidence>
<evidence type="ECO:0000256" key="1">
    <source>
        <dbReference type="ARBA" id="ARBA00004331"/>
    </source>
</evidence>
<dbReference type="OMA" id="NATHGQW"/>
<dbReference type="Pfam" id="PF12874">
    <property type="entry name" value="zf-met"/>
    <property type="match status" value="2"/>
</dbReference>